<dbReference type="Proteomes" id="UP000009080">
    <property type="component" value="Chromosome"/>
</dbReference>
<dbReference type="InterPro" id="IPR000644">
    <property type="entry name" value="CBS_dom"/>
</dbReference>
<keyword evidence="2" id="KW-0129">CBS domain</keyword>
<evidence type="ECO:0000256" key="2">
    <source>
        <dbReference type="PROSITE-ProRule" id="PRU00703"/>
    </source>
</evidence>
<dbReference type="Pfam" id="PF00571">
    <property type="entry name" value="CBS"/>
    <property type="match status" value="2"/>
</dbReference>
<dbReference type="Pfam" id="PF10335">
    <property type="entry name" value="DUF294_C"/>
    <property type="match status" value="1"/>
</dbReference>
<dbReference type="PROSITE" id="PS51371">
    <property type="entry name" value="CBS"/>
    <property type="match status" value="2"/>
</dbReference>
<dbReference type="InterPro" id="IPR018490">
    <property type="entry name" value="cNMP-bd_dom_sf"/>
</dbReference>
<accession>C5BKW4</accession>
<dbReference type="InterPro" id="IPR018821">
    <property type="entry name" value="DUF294_put_nucleoTrafse_sb-bd"/>
</dbReference>
<dbReference type="STRING" id="377629.TERTU_0107"/>
<feature type="domain" description="CBS" evidence="3">
    <location>
        <begin position="232"/>
        <end position="288"/>
    </location>
</feature>
<dbReference type="InterPro" id="IPR051462">
    <property type="entry name" value="CBS_domain-containing"/>
</dbReference>
<name>C5BKW4_TERTT</name>
<evidence type="ECO:0000256" key="1">
    <source>
        <dbReference type="ARBA" id="ARBA00022737"/>
    </source>
</evidence>
<dbReference type="HOGENOM" id="CLU_027866_1_0_6"/>
<dbReference type="Gene3D" id="2.60.120.10">
    <property type="entry name" value="Jelly Rolls"/>
    <property type="match status" value="1"/>
</dbReference>
<dbReference type="PANTHER" id="PTHR48108">
    <property type="entry name" value="CBS DOMAIN-CONTAINING PROTEIN CBSX2, CHLOROPLASTIC"/>
    <property type="match status" value="1"/>
</dbReference>
<keyword evidence="5" id="KW-1185">Reference proteome</keyword>
<dbReference type="SUPFAM" id="SSF54631">
    <property type="entry name" value="CBS-domain pair"/>
    <property type="match status" value="1"/>
</dbReference>
<dbReference type="InterPro" id="IPR014710">
    <property type="entry name" value="RmlC-like_jellyroll"/>
</dbReference>
<proteinExistence type="predicted"/>
<dbReference type="AlphaFoldDB" id="C5BKW4"/>
<dbReference type="CDD" id="cd04587">
    <property type="entry name" value="CBS_pair_CAP-ED_NT_Pol-beta-like_DUF294_assoc"/>
    <property type="match status" value="1"/>
</dbReference>
<dbReference type="InterPro" id="IPR046342">
    <property type="entry name" value="CBS_dom_sf"/>
</dbReference>
<evidence type="ECO:0000259" key="3">
    <source>
        <dbReference type="PROSITE" id="PS51371"/>
    </source>
</evidence>
<feature type="domain" description="CBS" evidence="3">
    <location>
        <begin position="168"/>
        <end position="225"/>
    </location>
</feature>
<dbReference type="InterPro" id="IPR005105">
    <property type="entry name" value="GlnD_Uridyltrans_N"/>
</dbReference>
<protein>
    <submittedName>
        <fullName evidence="4">CBS domain protein</fullName>
    </submittedName>
</protein>
<reference evidence="4 5" key="1">
    <citation type="journal article" date="2009" name="PLoS ONE">
        <title>The complete genome of Teredinibacter turnerae T7901: an intracellular endosymbiont of marine wood-boring bivalves (shipworms).</title>
        <authorList>
            <person name="Yang J.C."/>
            <person name="Madupu R."/>
            <person name="Durkin A.S."/>
            <person name="Ekborg N.A."/>
            <person name="Pedamallu C.S."/>
            <person name="Hostetler J.B."/>
            <person name="Radune D."/>
            <person name="Toms B.S."/>
            <person name="Henrissat B."/>
            <person name="Coutinho P.M."/>
            <person name="Schwarz S."/>
            <person name="Field L."/>
            <person name="Trindade-Silva A.E."/>
            <person name="Soares C.A.G."/>
            <person name="Elshahawi S."/>
            <person name="Hanora A."/>
            <person name="Schmidt E.W."/>
            <person name="Haygood M.G."/>
            <person name="Posfai J."/>
            <person name="Benner J."/>
            <person name="Madinger C."/>
            <person name="Nove J."/>
            <person name="Anton B."/>
            <person name="Chaudhary K."/>
            <person name="Foster J."/>
            <person name="Holman A."/>
            <person name="Kumar S."/>
            <person name="Lessard P.A."/>
            <person name="Luyten Y.A."/>
            <person name="Slatko B."/>
            <person name="Wood N."/>
            <person name="Wu B."/>
            <person name="Teplitski M."/>
            <person name="Mougous J.D."/>
            <person name="Ward N."/>
            <person name="Eisen J.A."/>
            <person name="Badger J.H."/>
            <person name="Distel D.L."/>
        </authorList>
    </citation>
    <scope>NUCLEOTIDE SEQUENCE [LARGE SCALE GENOMIC DNA]</scope>
    <source>
        <strain evidence="5">ATCC 39867 / T7901</strain>
    </source>
</reference>
<dbReference type="EMBL" id="CP001614">
    <property type="protein sequence ID" value="ACR10869.1"/>
    <property type="molecule type" value="Genomic_DNA"/>
</dbReference>
<keyword evidence="1" id="KW-0677">Repeat</keyword>
<dbReference type="GO" id="GO:0008773">
    <property type="term" value="F:[protein-PII] uridylyltransferase activity"/>
    <property type="evidence" value="ECO:0007669"/>
    <property type="project" value="InterPro"/>
</dbReference>
<evidence type="ECO:0000313" key="4">
    <source>
        <dbReference type="EMBL" id="ACR10869.1"/>
    </source>
</evidence>
<dbReference type="SMART" id="SM00116">
    <property type="entry name" value="CBS"/>
    <property type="match status" value="2"/>
</dbReference>
<gene>
    <name evidence="4" type="ordered locus">TERTU_0107</name>
</gene>
<organism evidence="4 5">
    <name type="scientific">Teredinibacter turnerae (strain ATCC 39867 / T7901)</name>
    <dbReference type="NCBI Taxonomy" id="377629"/>
    <lineage>
        <taxon>Bacteria</taxon>
        <taxon>Pseudomonadati</taxon>
        <taxon>Pseudomonadota</taxon>
        <taxon>Gammaproteobacteria</taxon>
        <taxon>Cellvibrionales</taxon>
        <taxon>Cellvibrionaceae</taxon>
        <taxon>Teredinibacter</taxon>
    </lineage>
</organism>
<dbReference type="eggNOG" id="COG2905">
    <property type="taxonomic scope" value="Bacteria"/>
</dbReference>
<dbReference type="CDD" id="cd05401">
    <property type="entry name" value="NT_GlnE_GlnD_like"/>
    <property type="match status" value="1"/>
</dbReference>
<evidence type="ECO:0000313" key="5">
    <source>
        <dbReference type="Proteomes" id="UP000009080"/>
    </source>
</evidence>
<dbReference type="Gene3D" id="3.10.580.10">
    <property type="entry name" value="CBS-domain"/>
    <property type="match status" value="1"/>
</dbReference>
<dbReference type="Pfam" id="PF03445">
    <property type="entry name" value="DUF294"/>
    <property type="match status" value="1"/>
</dbReference>
<dbReference type="OrthoDB" id="9808528at2"/>
<dbReference type="SUPFAM" id="SSF51206">
    <property type="entry name" value="cAMP-binding domain-like"/>
    <property type="match status" value="1"/>
</dbReference>
<dbReference type="KEGG" id="ttu:TERTU_0107"/>
<dbReference type="PANTHER" id="PTHR48108:SF31">
    <property type="entry name" value="CBS DOMAIN AND CYCLIC NUCLEOTIDE-REGULATED NUCLEOTIDYLTRANSFERASE"/>
    <property type="match status" value="1"/>
</dbReference>
<dbReference type="RefSeq" id="WP_015816981.1">
    <property type="nucleotide sequence ID" value="NC_012997.1"/>
</dbReference>
<sequence>MVAETNDVQNFIAVQALFQHLAESNLEYLSNNIYVAYQKSGGELEVGTGEAKPVGLVMVRSGSLEIRDAQHNLIDRLSAGDFFIPRVLAQAPAEMIVRVLEDCLYYELSESAFQSIRSNDEDISRLCDTYARSYQADASKSDNAPAPAMRKQHAFTDSYLDQSVKDYMTAPAFCASPNITIRRAAQIMTNNKISSLLITEDERLVGIMTDRDLRTRVVAKGVADTEPVSGVMTPKPHCIDMRGRLHQAQLVMMSSGIHHLPVVDRDVPVGMLGMSDIMRANNLEPLSLTRGINNATTVAELAAVAAKLPDLVVKLIERDTRPYEVGEIITSLSDALTRRLLRLAETVYGKPPCTWAWLAFGSQARQEQMLGSDQDNALIYGNNADDSADAYFAPFARFVNDGLDACGIHRCPGDIMASNPKWRMTLAGWQKTFNYWIQERSPKALMHASIFFDMRPVAGDRELVNHLRGYVLAKARSNTIFLALMTQNALEHSPPLGFFKQFVLEKDGDHNHTLDLKKRGTITIVDIARNYSLAAAISEVNTISRLQAMERAGVMSRELVASLVDAHEFIAGIRLQAQGEKFHAGDTVDNQLDPKTLSPLVRHQLKEAFQLVRQAQAAMKARFGGGVL</sequence>